<dbReference type="NCBIfam" id="NF003952">
    <property type="entry name" value="PRK05450.1-5"/>
    <property type="match status" value="1"/>
</dbReference>
<dbReference type="InterPro" id="IPR004528">
    <property type="entry name" value="KdsB"/>
</dbReference>
<accession>A0A645I1Q5</accession>
<dbReference type="EMBL" id="VSSQ01104917">
    <property type="protein sequence ID" value="MPN45205.1"/>
    <property type="molecule type" value="Genomic_DNA"/>
</dbReference>
<dbReference type="GO" id="GO:0008690">
    <property type="term" value="F:3-deoxy-manno-octulosonate cytidylyltransferase activity"/>
    <property type="evidence" value="ECO:0007669"/>
    <property type="project" value="UniProtKB-EC"/>
</dbReference>
<gene>
    <name evidence="3" type="primary">kdsB_18</name>
    <name evidence="3" type="ORF">SDC9_192772</name>
</gene>
<organism evidence="3">
    <name type="scientific">bioreactor metagenome</name>
    <dbReference type="NCBI Taxonomy" id="1076179"/>
    <lineage>
        <taxon>unclassified sequences</taxon>
        <taxon>metagenomes</taxon>
        <taxon>ecological metagenomes</taxon>
    </lineage>
</organism>
<evidence type="ECO:0000256" key="1">
    <source>
        <dbReference type="ARBA" id="ARBA00022679"/>
    </source>
</evidence>
<keyword evidence="1 3" id="KW-0808">Transferase</keyword>
<dbReference type="AlphaFoldDB" id="A0A645I1Q5"/>
<dbReference type="InterPro" id="IPR003329">
    <property type="entry name" value="Cytidylyl_trans"/>
</dbReference>
<sequence length="184" mass="21246">MTSENHQSGTDRCYEALLNVEAELGIVFDIVVNVQGDEPFIAPEQLLDLVGCFDDSSTEIATLIKRFDKEESVFNPNSPKVVVNKNGDAMYFSRSAIPFDRDSSEDFRKDEFPYYKHIGLYAYRRETLIRITKLEQSYLEKMEKLEQLRWLEEGIKIKTAKTTHNTFAVDTPEDLQTLKNMGLF</sequence>
<dbReference type="Pfam" id="PF02348">
    <property type="entry name" value="CTP_transf_3"/>
    <property type="match status" value="1"/>
</dbReference>
<protein>
    <submittedName>
        <fullName evidence="3">3-deoxy-manno-octulosonate cytidylyltransferase</fullName>
        <ecNumber evidence="3">2.7.7.38</ecNumber>
    </submittedName>
</protein>
<name>A0A645I1Q5_9ZZZZ</name>
<evidence type="ECO:0000256" key="2">
    <source>
        <dbReference type="ARBA" id="ARBA00022695"/>
    </source>
</evidence>
<evidence type="ECO:0000313" key="3">
    <source>
        <dbReference type="EMBL" id="MPN45205.1"/>
    </source>
</evidence>
<reference evidence="3" key="1">
    <citation type="submission" date="2019-08" db="EMBL/GenBank/DDBJ databases">
        <authorList>
            <person name="Kucharzyk K."/>
            <person name="Murdoch R.W."/>
            <person name="Higgins S."/>
            <person name="Loffler F."/>
        </authorList>
    </citation>
    <scope>NUCLEOTIDE SEQUENCE</scope>
</reference>
<dbReference type="SUPFAM" id="SSF53448">
    <property type="entry name" value="Nucleotide-diphospho-sugar transferases"/>
    <property type="match status" value="1"/>
</dbReference>
<dbReference type="Gene3D" id="3.90.550.10">
    <property type="entry name" value="Spore Coat Polysaccharide Biosynthesis Protein SpsA, Chain A"/>
    <property type="match status" value="1"/>
</dbReference>
<proteinExistence type="predicted"/>
<dbReference type="PANTHER" id="PTHR42866:SF2">
    <property type="entry name" value="3-DEOXY-MANNO-OCTULOSONATE CYTIDYLYLTRANSFERASE, MITOCHONDRIAL"/>
    <property type="match status" value="1"/>
</dbReference>
<dbReference type="EC" id="2.7.7.38" evidence="3"/>
<dbReference type="InterPro" id="IPR029044">
    <property type="entry name" value="Nucleotide-diphossugar_trans"/>
</dbReference>
<dbReference type="GO" id="GO:0005829">
    <property type="term" value="C:cytosol"/>
    <property type="evidence" value="ECO:0007669"/>
    <property type="project" value="TreeGrafter"/>
</dbReference>
<comment type="caution">
    <text evidence="3">The sequence shown here is derived from an EMBL/GenBank/DDBJ whole genome shotgun (WGS) entry which is preliminary data.</text>
</comment>
<keyword evidence="2 3" id="KW-0548">Nucleotidyltransferase</keyword>
<dbReference type="CDD" id="cd02517">
    <property type="entry name" value="CMP-KDO-Synthetase"/>
    <property type="match status" value="1"/>
</dbReference>
<dbReference type="PANTHER" id="PTHR42866">
    <property type="entry name" value="3-DEOXY-MANNO-OCTULOSONATE CYTIDYLYLTRANSFERASE"/>
    <property type="match status" value="1"/>
</dbReference>